<dbReference type="InterPro" id="IPR037049">
    <property type="entry name" value="DUF1214_C_sf"/>
</dbReference>
<dbReference type="InterPro" id="IPR037050">
    <property type="entry name" value="DUF1254_sf"/>
</dbReference>
<reference evidence="3 4" key="1">
    <citation type="submission" date="2019-12" db="EMBL/GenBank/DDBJ databases">
        <title>Nocardia sp. nov. ET3-3 isolated from soil.</title>
        <authorList>
            <person name="Kanchanasin P."/>
            <person name="Tanasupawat S."/>
            <person name="Yuki M."/>
            <person name="Kudo T."/>
        </authorList>
    </citation>
    <scope>NUCLEOTIDE SEQUENCE [LARGE SCALE GENOMIC DNA]</scope>
    <source>
        <strain evidence="3 4">ET3-3</strain>
    </source>
</reference>
<dbReference type="Gene3D" id="2.60.40.1610">
    <property type="entry name" value="Domain of unknown function DUF1254"/>
    <property type="match status" value="1"/>
</dbReference>
<dbReference type="PANTHER" id="PTHR36509">
    <property type="entry name" value="BLL3101 PROTEIN"/>
    <property type="match status" value="1"/>
</dbReference>
<comment type="caution">
    <text evidence="3">The sequence shown here is derived from an EMBL/GenBank/DDBJ whole genome shotgun (WGS) entry which is preliminary data.</text>
</comment>
<dbReference type="AlphaFoldDB" id="A0A7K1USV7"/>
<dbReference type="InterPro" id="IPR010621">
    <property type="entry name" value="DUF1214"/>
</dbReference>
<proteinExistence type="predicted"/>
<evidence type="ECO:0000313" key="4">
    <source>
        <dbReference type="Proteomes" id="UP000466794"/>
    </source>
</evidence>
<accession>A0A7K1USV7</accession>
<sequence length="517" mass="56565">MNPESTNDTRGWWPLRKNRRKLLRAGTAAAAAVTLIPMIAACGSPTADTGQIDSSLSGNEIADLTEQAFDWGLNIAGFYELRHLYTQQDGPAFHGLNRLQPQLELFNAKTSRVATTVNASTLYSGGMFDLSKDPIVVETPAVTDGRYWSVQAGDQYADWFFKAGSQFSGNAPQRYLLIGPDWHGKLPAGFTGTQIVRAPSDSFVLSARIAVTSRTDADMAAARAVVLGIGAVPLSQWTAAGGHIPALDQQPKVKGDYRSFPRMDQITDIAKSMTALDYLHLLSLALNDPTLTRKADSAKEIQTLNGLARLGLKPGAIFDPDKIDADRRAKIDEGFTRARTNARNAFTATQIDMNGWRLQSDLFADPLDYRAKAGADDVAWGTPVPYQSHTIAYLFTDSGGRDLDGSHRYTLTFDTGTLPPTTEFWELPIYDSAGYFIDNPINRYSVTSGQFASGAYTVTDGKLTFYLQPDPPTDPDQKRNWLPTPPKDHFQLAARFYGPTSGLLDGTYPMAKAVRTD</sequence>
<keyword evidence="4" id="KW-1185">Reference proteome</keyword>
<dbReference type="PROSITE" id="PS51318">
    <property type="entry name" value="TAT"/>
    <property type="match status" value="1"/>
</dbReference>
<name>A0A7K1USV7_9NOCA</name>
<evidence type="ECO:0000313" key="3">
    <source>
        <dbReference type="EMBL" id="MVU77239.1"/>
    </source>
</evidence>
<dbReference type="InterPro" id="IPR010679">
    <property type="entry name" value="DUF1254"/>
</dbReference>
<feature type="domain" description="DUF1254" evidence="2">
    <location>
        <begin position="97"/>
        <end position="225"/>
    </location>
</feature>
<feature type="domain" description="DUF1214" evidence="1">
    <location>
        <begin position="393"/>
        <end position="500"/>
    </location>
</feature>
<gene>
    <name evidence="3" type="ORF">GPX89_08255</name>
</gene>
<dbReference type="InterPro" id="IPR006311">
    <property type="entry name" value="TAT_signal"/>
</dbReference>
<organism evidence="3 4">
    <name type="scientific">Nocardia terrae</name>
    <dbReference type="NCBI Taxonomy" id="2675851"/>
    <lineage>
        <taxon>Bacteria</taxon>
        <taxon>Bacillati</taxon>
        <taxon>Actinomycetota</taxon>
        <taxon>Actinomycetes</taxon>
        <taxon>Mycobacteriales</taxon>
        <taxon>Nocardiaceae</taxon>
        <taxon>Nocardia</taxon>
    </lineage>
</organism>
<dbReference type="Pfam" id="PF06742">
    <property type="entry name" value="DUF1214"/>
    <property type="match status" value="1"/>
</dbReference>
<protein>
    <submittedName>
        <fullName evidence="3">DUF1254 domain-containing protein</fullName>
    </submittedName>
</protein>
<dbReference type="SUPFAM" id="SSF160935">
    <property type="entry name" value="VPA0735-like"/>
    <property type="match status" value="1"/>
</dbReference>
<evidence type="ECO:0000259" key="2">
    <source>
        <dbReference type="Pfam" id="PF06863"/>
    </source>
</evidence>
<dbReference type="EMBL" id="WRPP01000001">
    <property type="protein sequence ID" value="MVU77239.1"/>
    <property type="molecule type" value="Genomic_DNA"/>
</dbReference>
<dbReference type="Pfam" id="PF06863">
    <property type="entry name" value="DUF1254"/>
    <property type="match status" value="1"/>
</dbReference>
<dbReference type="Proteomes" id="UP000466794">
    <property type="component" value="Unassembled WGS sequence"/>
</dbReference>
<dbReference type="Gene3D" id="2.60.120.600">
    <property type="entry name" value="Domain of unknown function DUF1214, C-terminal domain"/>
    <property type="match status" value="1"/>
</dbReference>
<dbReference type="PANTHER" id="PTHR36509:SF2">
    <property type="entry name" value="BLL3101 PROTEIN"/>
    <property type="match status" value="1"/>
</dbReference>
<evidence type="ECO:0000259" key="1">
    <source>
        <dbReference type="Pfam" id="PF06742"/>
    </source>
</evidence>